<dbReference type="EMBL" id="KN846980">
    <property type="protein sequence ID" value="KIW99238.1"/>
    <property type="molecule type" value="Genomic_DNA"/>
</dbReference>
<dbReference type="AlphaFoldDB" id="A0A0D2I0I9"/>
<evidence type="ECO:0000313" key="3">
    <source>
        <dbReference type="Proteomes" id="UP000053789"/>
    </source>
</evidence>
<name>A0A0D2I0I9_CLAB1</name>
<evidence type="ECO:0000259" key="1">
    <source>
        <dbReference type="Pfam" id="PF20255"/>
    </source>
</evidence>
<dbReference type="Pfam" id="PF20255">
    <property type="entry name" value="DUF6606"/>
    <property type="match status" value="1"/>
</dbReference>
<dbReference type="Proteomes" id="UP000053789">
    <property type="component" value="Unassembled WGS sequence"/>
</dbReference>
<dbReference type="RefSeq" id="XP_016625907.1">
    <property type="nucleotide sequence ID" value="XM_016758658.1"/>
</dbReference>
<gene>
    <name evidence="2" type="ORF">Z519_00901</name>
</gene>
<dbReference type="HOGENOM" id="CLU_1461148_0_0_1"/>
<feature type="domain" description="DUF6606" evidence="1">
    <location>
        <begin position="9"/>
        <end position="185"/>
    </location>
</feature>
<dbReference type="InterPro" id="IPR046541">
    <property type="entry name" value="DUF6606"/>
</dbReference>
<organism evidence="2 3">
    <name type="scientific">Cladophialophora bantiana (strain ATCC 10958 / CBS 173.52 / CDC B-1940 / NIH 8579)</name>
    <name type="common">Xylohypha bantiana</name>
    <dbReference type="NCBI Taxonomy" id="1442370"/>
    <lineage>
        <taxon>Eukaryota</taxon>
        <taxon>Fungi</taxon>
        <taxon>Dikarya</taxon>
        <taxon>Ascomycota</taxon>
        <taxon>Pezizomycotina</taxon>
        <taxon>Eurotiomycetes</taxon>
        <taxon>Chaetothyriomycetidae</taxon>
        <taxon>Chaetothyriales</taxon>
        <taxon>Herpotrichiellaceae</taxon>
        <taxon>Cladophialophora</taxon>
    </lineage>
</organism>
<evidence type="ECO:0000313" key="2">
    <source>
        <dbReference type="EMBL" id="KIW99238.1"/>
    </source>
</evidence>
<sequence>MRTETVSFIFEHVFLPPKLPQEHYNELGADNLLKEISHAARDFSHALPAPNNERHIWTQLSRSLDKWIEVYDRGVPCRNIITTTLENICQDVRNGPKGAVFECFEVLAKTNAVVNAKDALIRHFPARAAFLSKERLVDKSFIKELGNAIYMLSVEPLRMAMEKTKKGDNIVVEERQSIHPRAVSE</sequence>
<protein>
    <recommendedName>
        <fullName evidence="1">DUF6606 domain-containing protein</fullName>
    </recommendedName>
</protein>
<dbReference type="OrthoDB" id="3182339at2759"/>
<reference evidence="2" key="1">
    <citation type="submission" date="2015-01" db="EMBL/GenBank/DDBJ databases">
        <title>The Genome Sequence of Cladophialophora bantiana CBS 173.52.</title>
        <authorList>
            <consortium name="The Broad Institute Genomics Platform"/>
            <person name="Cuomo C."/>
            <person name="de Hoog S."/>
            <person name="Gorbushina A."/>
            <person name="Stielow B."/>
            <person name="Teixiera M."/>
            <person name="Abouelleil A."/>
            <person name="Chapman S.B."/>
            <person name="Priest M."/>
            <person name="Young S.K."/>
            <person name="Wortman J."/>
            <person name="Nusbaum C."/>
            <person name="Birren B."/>
        </authorList>
    </citation>
    <scope>NUCLEOTIDE SEQUENCE [LARGE SCALE GENOMIC DNA]</scope>
    <source>
        <strain evidence="2">CBS 173.52</strain>
    </source>
</reference>
<dbReference type="GeneID" id="27693829"/>
<keyword evidence="3" id="KW-1185">Reference proteome</keyword>
<proteinExistence type="predicted"/>
<accession>A0A0D2I0I9</accession>
<dbReference type="VEuPathDB" id="FungiDB:Z519_00901"/>